<dbReference type="STRING" id="1212489.Ldro_0069"/>
<dbReference type="PANTHER" id="PTHR31793">
    <property type="entry name" value="4-HYDROXYBENZOYL-COA THIOESTERASE FAMILY MEMBER"/>
    <property type="match status" value="1"/>
</dbReference>
<evidence type="ECO:0000313" key="3">
    <source>
        <dbReference type="EMBL" id="KTC93719.1"/>
    </source>
</evidence>
<dbReference type="AlphaFoldDB" id="A0A0W0TDR6"/>
<dbReference type="Pfam" id="PF13279">
    <property type="entry name" value="4HBT_2"/>
    <property type="match status" value="1"/>
</dbReference>
<dbReference type="FunFam" id="3.10.129.10:FF:000004">
    <property type="entry name" value="Tol-pal system-associated acyl-CoA thioesterase"/>
    <property type="match status" value="1"/>
</dbReference>
<reference evidence="3 4" key="1">
    <citation type="submission" date="2015-11" db="EMBL/GenBank/DDBJ databases">
        <title>Genomic analysis of 38 Legionella species identifies large and diverse effector repertoires.</title>
        <authorList>
            <person name="Burstein D."/>
            <person name="Amaro F."/>
            <person name="Zusman T."/>
            <person name="Lifshitz Z."/>
            <person name="Cohen O."/>
            <person name="Gilbert J.A."/>
            <person name="Pupko T."/>
            <person name="Shuman H.A."/>
            <person name="Segal G."/>
        </authorList>
    </citation>
    <scope>NUCLEOTIDE SEQUENCE [LARGE SCALE GENOMIC DNA]</scope>
    <source>
        <strain evidence="3 4">ATCC 700990</strain>
    </source>
</reference>
<dbReference type="Gene3D" id="3.10.129.10">
    <property type="entry name" value="Hotdog Thioesterase"/>
    <property type="match status" value="1"/>
</dbReference>
<evidence type="ECO:0000256" key="2">
    <source>
        <dbReference type="ARBA" id="ARBA00022801"/>
    </source>
</evidence>
<dbReference type="InterPro" id="IPR029069">
    <property type="entry name" value="HotDog_dom_sf"/>
</dbReference>
<sequence>MDSMETHRFDIRVYAENTDMMGIVYHSNYLCFFERARTEMIRNSGLSLTTLATYDCHFAINEVQLHYFYPARLDDLLRITTKISKKTPCAVVFEQAMHDENNKLICEAEIKVVCVNNEMKPRRLPEHLF</sequence>
<dbReference type="PIRSF" id="PIRSF003230">
    <property type="entry name" value="YbgC"/>
    <property type="match status" value="1"/>
</dbReference>
<comment type="similarity">
    <text evidence="1">Belongs to the 4-hydroxybenzoyl-CoA thioesterase family.</text>
</comment>
<dbReference type="InterPro" id="IPR050563">
    <property type="entry name" value="4-hydroxybenzoyl-CoA_TE"/>
</dbReference>
<accession>A0A0W0TDR6</accession>
<dbReference type="NCBIfam" id="TIGR00051">
    <property type="entry name" value="YbgC/FadM family acyl-CoA thioesterase"/>
    <property type="match status" value="1"/>
</dbReference>
<evidence type="ECO:0000313" key="4">
    <source>
        <dbReference type="Proteomes" id="UP000054736"/>
    </source>
</evidence>
<evidence type="ECO:0000256" key="1">
    <source>
        <dbReference type="ARBA" id="ARBA00005953"/>
    </source>
</evidence>
<dbReference type="GO" id="GO:0047617">
    <property type="term" value="F:fatty acyl-CoA hydrolase activity"/>
    <property type="evidence" value="ECO:0007669"/>
    <property type="project" value="TreeGrafter"/>
</dbReference>
<dbReference type="RefSeq" id="WP_058494436.1">
    <property type="nucleotide sequence ID" value="NZ_CAAAIU010000006.1"/>
</dbReference>
<dbReference type="Proteomes" id="UP000054736">
    <property type="component" value="Unassembled WGS sequence"/>
</dbReference>
<protein>
    <submittedName>
        <fullName evidence="3">Acyl-CoA thioesterase</fullName>
    </submittedName>
</protein>
<dbReference type="EMBL" id="LNXY01000001">
    <property type="protein sequence ID" value="KTC93719.1"/>
    <property type="molecule type" value="Genomic_DNA"/>
</dbReference>
<dbReference type="SUPFAM" id="SSF54637">
    <property type="entry name" value="Thioesterase/thiol ester dehydrase-isomerase"/>
    <property type="match status" value="1"/>
</dbReference>
<name>A0A0W0TDR6_9GAMM</name>
<dbReference type="PANTHER" id="PTHR31793:SF37">
    <property type="entry name" value="ACYL-COA THIOESTER HYDROLASE YBGC"/>
    <property type="match status" value="1"/>
</dbReference>
<dbReference type="InterPro" id="IPR006684">
    <property type="entry name" value="YbgC/YbaW"/>
</dbReference>
<dbReference type="InterPro" id="IPR008272">
    <property type="entry name" value="HB-CoA_thioesterase_AS"/>
</dbReference>
<keyword evidence="4" id="KW-1185">Reference proteome</keyword>
<keyword evidence="2" id="KW-0378">Hydrolase</keyword>
<comment type="caution">
    <text evidence="3">The sequence shown here is derived from an EMBL/GenBank/DDBJ whole genome shotgun (WGS) entry which is preliminary data.</text>
</comment>
<dbReference type="PROSITE" id="PS01328">
    <property type="entry name" value="4HBCOA_THIOESTERASE"/>
    <property type="match status" value="1"/>
</dbReference>
<dbReference type="PATRIC" id="fig|1212489.4.peg.70"/>
<dbReference type="OrthoDB" id="9808429at2"/>
<gene>
    <name evidence="3" type="primary">ybgC</name>
    <name evidence="3" type="ORF">Ldro_0069</name>
</gene>
<organism evidence="3 4">
    <name type="scientific">Legionella drozanskii LLAP-1</name>
    <dbReference type="NCBI Taxonomy" id="1212489"/>
    <lineage>
        <taxon>Bacteria</taxon>
        <taxon>Pseudomonadati</taxon>
        <taxon>Pseudomonadota</taxon>
        <taxon>Gammaproteobacteria</taxon>
        <taxon>Legionellales</taxon>
        <taxon>Legionellaceae</taxon>
        <taxon>Legionella</taxon>
    </lineage>
</organism>
<proteinExistence type="inferred from homology"/>
<dbReference type="CDD" id="cd00586">
    <property type="entry name" value="4HBT"/>
    <property type="match status" value="1"/>
</dbReference>